<keyword evidence="6" id="KW-0720">Serine protease</keyword>
<keyword evidence="4 6" id="KW-0732">Signal</keyword>
<dbReference type="PANTHER" id="PTHR38469:SF1">
    <property type="entry name" value="PERIPLASMIC PEPTIDASE SUBFAMILY S1B"/>
    <property type="match status" value="1"/>
</dbReference>
<protein>
    <recommendedName>
        <fullName evidence="6">Dipeptidyl-peptidase</fullName>
        <ecNumber evidence="6">3.4.14.-</ecNumber>
    </recommendedName>
</protein>
<reference evidence="7 8" key="1">
    <citation type="submission" date="2017-06" db="EMBL/GenBank/DDBJ databases">
        <title>Sequencing and comparative analysis of myxobacterial genomes.</title>
        <authorList>
            <person name="Rupp O."/>
            <person name="Goesmann A."/>
            <person name="Sogaard-Andersen L."/>
        </authorList>
    </citation>
    <scope>NUCLEOTIDE SEQUENCE [LARGE SCALE GENOMIC DNA]</scope>
    <source>
        <strain evidence="7 8">DSM 14697</strain>
    </source>
</reference>
<feature type="chain" id="PRO_5023159669" description="Dipeptidyl-peptidase" evidence="6">
    <location>
        <begin position="19"/>
        <end position="692"/>
    </location>
</feature>
<dbReference type="RefSeq" id="WP_095957176.1">
    <property type="nucleotide sequence ID" value="NZ_CP022203.1"/>
</dbReference>
<dbReference type="OrthoDB" id="9805367at2"/>
<dbReference type="SUPFAM" id="SSF50494">
    <property type="entry name" value="Trypsin-like serine proteases"/>
    <property type="match status" value="1"/>
</dbReference>
<name>A0A250JNW5_9BACT</name>
<dbReference type="InterPro" id="IPR009003">
    <property type="entry name" value="Peptidase_S1_PA"/>
</dbReference>
<dbReference type="Proteomes" id="UP000217343">
    <property type="component" value="Chromosome"/>
</dbReference>
<keyword evidence="2 6" id="KW-0031">Aminopeptidase</keyword>
<dbReference type="Gene3D" id="2.40.10.10">
    <property type="entry name" value="Trypsin-like serine proteases"/>
    <property type="match status" value="1"/>
</dbReference>
<evidence type="ECO:0000256" key="1">
    <source>
        <dbReference type="ARBA" id="ARBA00010491"/>
    </source>
</evidence>
<evidence type="ECO:0000256" key="5">
    <source>
        <dbReference type="ARBA" id="ARBA00022801"/>
    </source>
</evidence>
<dbReference type="EC" id="3.4.14.-" evidence="6"/>
<dbReference type="GO" id="GO:0008239">
    <property type="term" value="F:dipeptidyl-peptidase activity"/>
    <property type="evidence" value="ECO:0007669"/>
    <property type="project" value="UniProtKB-UniRule"/>
</dbReference>
<gene>
    <name evidence="7" type="ORF">MYMAC_000895</name>
</gene>
<accession>A0A250JNW5</accession>
<dbReference type="EMBL" id="CP022203">
    <property type="protein sequence ID" value="ATB45310.1"/>
    <property type="molecule type" value="Genomic_DNA"/>
</dbReference>
<evidence type="ECO:0000313" key="7">
    <source>
        <dbReference type="EMBL" id="ATB45310.1"/>
    </source>
</evidence>
<dbReference type="AlphaFoldDB" id="A0A250JNW5"/>
<dbReference type="InterPro" id="IPR043504">
    <property type="entry name" value="Peptidase_S1_PA_chymotrypsin"/>
</dbReference>
<organism evidence="7 8">
    <name type="scientific">Corallococcus macrosporus DSM 14697</name>
    <dbReference type="NCBI Taxonomy" id="1189310"/>
    <lineage>
        <taxon>Bacteria</taxon>
        <taxon>Pseudomonadati</taxon>
        <taxon>Myxococcota</taxon>
        <taxon>Myxococcia</taxon>
        <taxon>Myxococcales</taxon>
        <taxon>Cystobacterineae</taxon>
        <taxon>Myxococcaceae</taxon>
        <taxon>Corallococcus</taxon>
    </lineage>
</organism>
<dbReference type="GO" id="GO:0006508">
    <property type="term" value="P:proteolysis"/>
    <property type="evidence" value="ECO:0007669"/>
    <property type="project" value="UniProtKB-KW"/>
</dbReference>
<evidence type="ECO:0000256" key="2">
    <source>
        <dbReference type="ARBA" id="ARBA00022438"/>
    </source>
</evidence>
<evidence type="ECO:0000256" key="3">
    <source>
        <dbReference type="ARBA" id="ARBA00022670"/>
    </source>
</evidence>
<comment type="similarity">
    <text evidence="1 6">Belongs to the peptidase S46 family.</text>
</comment>
<dbReference type="Pfam" id="PF10459">
    <property type="entry name" value="Peptidase_S46"/>
    <property type="match status" value="1"/>
</dbReference>
<keyword evidence="3 6" id="KW-0645">Protease</keyword>
<evidence type="ECO:0000256" key="4">
    <source>
        <dbReference type="ARBA" id="ARBA00022729"/>
    </source>
</evidence>
<dbReference type="GO" id="GO:0043171">
    <property type="term" value="P:peptide catabolic process"/>
    <property type="evidence" value="ECO:0007669"/>
    <property type="project" value="UniProtKB-UniRule"/>
</dbReference>
<proteinExistence type="inferred from homology"/>
<comment type="function">
    <text evidence="6">Catalyzes the removal of dipeptides from the N-terminus of oligopeptides.</text>
</comment>
<dbReference type="KEGG" id="mmas:MYMAC_000895"/>
<keyword evidence="8" id="KW-1185">Reference proteome</keyword>
<dbReference type="GO" id="GO:0070009">
    <property type="term" value="F:serine-type aminopeptidase activity"/>
    <property type="evidence" value="ECO:0007669"/>
    <property type="project" value="UniProtKB-UniRule"/>
</dbReference>
<sequence>MDRRLLAIGLLLSLPAAADEGMWTYDAFPSDAVNKAHGFTPTQAWLDHVRLGSVRLAGGCSASFVSPEGLVMTNHHCIRGCIEDLSSPKKDLLARGFYAKSPAQELRCPKVEANQLVEMTDVTARMNAATKGLTGAAFNTALKKETAAVEAACATSGDVRCDVVTLFNGGKYHLYKYRRFQDVRLVFAPEFSMAAFGGDPDNFNFPRFGFDAAFLRVWRDNAPAKSPHFLPWAKQGAKEGDLVFVSGHPGGTERKATVAELEFQRDVNLPYTLLQLAELRGMLREYAGGSAERFRTTRSLQRGVENGLKALRGRLQALADPALLAGKREDEAALRKKVEGNAQVKAATDGAWEEIAQALDAYRRMLPEYRMKEAGDAYPSELFRMARHLVRVAEEKEKPNAERLREYSQAQLPSLEQRLLRAAPITLELDQKLLTFGLTRVRETLGADDPFVQRVLGREAPEDLAKALVRGTKLGDVKVRAALLKGGKAAVEASKDPMILFARKVDAEARAARRRYEDTVEAVLKRNGERIAKAHLAVYGTAGYPDATFTLRLNAGQVKGWEENGRPVAALTTFGGAYERHTGKDPYKLPDTWLKARGKVPPQTPFDVATTNDIIGGNSGSPLVDRDGRVVGLIFDGNLHSLGGRYAYVPETNRAVAVHGEGILAGLEHVYGARRVVDELRAASDAAVVPAK</sequence>
<dbReference type="InterPro" id="IPR019500">
    <property type="entry name" value="Pep_S46"/>
</dbReference>
<feature type="signal peptide" evidence="6">
    <location>
        <begin position="1"/>
        <end position="18"/>
    </location>
</feature>
<keyword evidence="5 6" id="KW-0378">Hydrolase</keyword>
<evidence type="ECO:0000256" key="6">
    <source>
        <dbReference type="RuleBase" id="RU366067"/>
    </source>
</evidence>
<dbReference type="PANTHER" id="PTHR38469">
    <property type="entry name" value="PERIPLASMIC PEPTIDASE SUBFAMILY S1B"/>
    <property type="match status" value="1"/>
</dbReference>
<evidence type="ECO:0000313" key="8">
    <source>
        <dbReference type="Proteomes" id="UP000217343"/>
    </source>
</evidence>